<protein>
    <submittedName>
        <fullName evidence="2">Uncharacterized protein</fullName>
    </submittedName>
</protein>
<proteinExistence type="predicted"/>
<dbReference type="Proteomes" id="UP000410492">
    <property type="component" value="Unassembled WGS sequence"/>
</dbReference>
<dbReference type="OrthoDB" id="5986631at2759"/>
<feature type="non-terminal residue" evidence="2">
    <location>
        <position position="1"/>
    </location>
</feature>
<dbReference type="EMBL" id="CAACVG010015451">
    <property type="protein sequence ID" value="VEN64481.1"/>
    <property type="molecule type" value="Genomic_DNA"/>
</dbReference>
<sequence length="104" mass="11774">KHRAASTAGRSHPGQARTGKDQERQIEQEQREKLRNHLNKSLEVKQSAEETVKARLSGVAAFIEDKLTTALLKREEQIRRKSDVAKKYVNIASIDDIFLHISVA</sequence>
<organism evidence="2 3">
    <name type="scientific">Callosobruchus maculatus</name>
    <name type="common">Southern cowpea weevil</name>
    <name type="synonym">Pulse bruchid</name>
    <dbReference type="NCBI Taxonomy" id="64391"/>
    <lineage>
        <taxon>Eukaryota</taxon>
        <taxon>Metazoa</taxon>
        <taxon>Ecdysozoa</taxon>
        <taxon>Arthropoda</taxon>
        <taxon>Hexapoda</taxon>
        <taxon>Insecta</taxon>
        <taxon>Pterygota</taxon>
        <taxon>Neoptera</taxon>
        <taxon>Endopterygota</taxon>
        <taxon>Coleoptera</taxon>
        <taxon>Polyphaga</taxon>
        <taxon>Cucujiformia</taxon>
        <taxon>Chrysomeloidea</taxon>
        <taxon>Chrysomelidae</taxon>
        <taxon>Bruchinae</taxon>
        <taxon>Bruchini</taxon>
        <taxon>Callosobruchus</taxon>
    </lineage>
</organism>
<evidence type="ECO:0000256" key="1">
    <source>
        <dbReference type="SAM" id="MobiDB-lite"/>
    </source>
</evidence>
<keyword evidence="3" id="KW-1185">Reference proteome</keyword>
<feature type="compositionally biased region" description="Basic and acidic residues" evidence="1">
    <location>
        <begin position="18"/>
        <end position="42"/>
    </location>
</feature>
<gene>
    <name evidence="2" type="ORF">CALMAC_LOCUS20994</name>
</gene>
<dbReference type="AlphaFoldDB" id="A0A653DYV2"/>
<reference evidence="2 3" key="1">
    <citation type="submission" date="2019-01" db="EMBL/GenBank/DDBJ databases">
        <authorList>
            <person name="Sayadi A."/>
        </authorList>
    </citation>
    <scope>NUCLEOTIDE SEQUENCE [LARGE SCALE GENOMIC DNA]</scope>
</reference>
<name>A0A653DYV2_CALMS</name>
<evidence type="ECO:0000313" key="3">
    <source>
        <dbReference type="Proteomes" id="UP000410492"/>
    </source>
</evidence>
<evidence type="ECO:0000313" key="2">
    <source>
        <dbReference type="EMBL" id="VEN64481.1"/>
    </source>
</evidence>
<feature type="region of interest" description="Disordered" evidence="1">
    <location>
        <begin position="1"/>
        <end position="42"/>
    </location>
</feature>
<accession>A0A653DYV2</accession>